<feature type="region of interest" description="Disordered" evidence="1">
    <location>
        <begin position="1"/>
        <end position="97"/>
    </location>
</feature>
<evidence type="ECO:0000256" key="1">
    <source>
        <dbReference type="SAM" id="MobiDB-lite"/>
    </source>
</evidence>
<sequence length="97" mass="10004">MPSPSPLPRGPTPPFPLRHGPSSASSSLPNHDAAMATVPSSASPWRTTFGPSPHPHSTTVGRAPLGPARLQDPSPRSGGADSSPALGRKRRKVVDDT</sequence>
<dbReference type="AlphaFoldDB" id="A0AAQ3TNX5"/>
<proteinExistence type="predicted"/>
<feature type="compositionally biased region" description="Polar residues" evidence="1">
    <location>
        <begin position="38"/>
        <end position="60"/>
    </location>
</feature>
<reference evidence="2 3" key="1">
    <citation type="submission" date="2024-02" db="EMBL/GenBank/DDBJ databases">
        <title>High-quality chromosome-scale genome assembly of Pensacola bahiagrass (Paspalum notatum Flugge var. saurae).</title>
        <authorList>
            <person name="Vega J.M."/>
            <person name="Podio M."/>
            <person name="Orjuela J."/>
            <person name="Siena L.A."/>
            <person name="Pessino S.C."/>
            <person name="Combes M.C."/>
            <person name="Mariac C."/>
            <person name="Albertini E."/>
            <person name="Pupilli F."/>
            <person name="Ortiz J.P.A."/>
            <person name="Leblanc O."/>
        </authorList>
    </citation>
    <scope>NUCLEOTIDE SEQUENCE [LARGE SCALE GENOMIC DNA]</scope>
    <source>
        <strain evidence="2">R1</strain>
        <tissue evidence="2">Leaf</tissue>
    </source>
</reference>
<feature type="compositionally biased region" description="Pro residues" evidence="1">
    <location>
        <begin position="1"/>
        <end position="16"/>
    </location>
</feature>
<feature type="compositionally biased region" description="Basic residues" evidence="1">
    <location>
        <begin position="87"/>
        <end position="97"/>
    </location>
</feature>
<organism evidence="2 3">
    <name type="scientific">Paspalum notatum var. saurae</name>
    <dbReference type="NCBI Taxonomy" id="547442"/>
    <lineage>
        <taxon>Eukaryota</taxon>
        <taxon>Viridiplantae</taxon>
        <taxon>Streptophyta</taxon>
        <taxon>Embryophyta</taxon>
        <taxon>Tracheophyta</taxon>
        <taxon>Spermatophyta</taxon>
        <taxon>Magnoliopsida</taxon>
        <taxon>Liliopsida</taxon>
        <taxon>Poales</taxon>
        <taxon>Poaceae</taxon>
        <taxon>PACMAD clade</taxon>
        <taxon>Panicoideae</taxon>
        <taxon>Andropogonodae</taxon>
        <taxon>Paspaleae</taxon>
        <taxon>Paspalinae</taxon>
        <taxon>Paspalum</taxon>
    </lineage>
</organism>
<evidence type="ECO:0000313" key="3">
    <source>
        <dbReference type="Proteomes" id="UP001341281"/>
    </source>
</evidence>
<dbReference type="EMBL" id="CP144749">
    <property type="protein sequence ID" value="WVZ75339.1"/>
    <property type="molecule type" value="Genomic_DNA"/>
</dbReference>
<dbReference type="Proteomes" id="UP001341281">
    <property type="component" value="Chromosome 05"/>
</dbReference>
<protein>
    <submittedName>
        <fullName evidence="2">Uncharacterized protein</fullName>
    </submittedName>
</protein>
<accession>A0AAQ3TNX5</accession>
<gene>
    <name evidence="2" type="ORF">U9M48_023402</name>
</gene>
<keyword evidence="3" id="KW-1185">Reference proteome</keyword>
<name>A0AAQ3TNX5_PASNO</name>
<evidence type="ECO:0000313" key="2">
    <source>
        <dbReference type="EMBL" id="WVZ75339.1"/>
    </source>
</evidence>